<dbReference type="GO" id="GO:0003964">
    <property type="term" value="F:RNA-directed DNA polymerase activity"/>
    <property type="evidence" value="ECO:0007669"/>
    <property type="project" value="UniProtKB-KW"/>
</dbReference>
<gene>
    <name evidence="1" type="ORF">CTI12_AA275590</name>
</gene>
<dbReference type="OrthoDB" id="1748554at2759"/>
<evidence type="ECO:0000313" key="1">
    <source>
        <dbReference type="EMBL" id="PWA72038.1"/>
    </source>
</evidence>
<sequence>MFNKNVFMFMTFRADGCDNIRNLGQCLGISIDGSVLPNHCDSSRFYSNCEELCCKDRDENERKCTNKVMRNDRYCISQIWKIIDNRESLWVKWVNIVKLKGNSIWEIEYQNTDSWGWKQLLLVRDKIRSYVKYLIGDGKSVFMWHDNWSNLGPLNSIVHKRTLYEARMGTNDKVNDLISNGEWMWPNEWNSNFPQLQQLNVPMISDSRDRAMWMDLGKV</sequence>
<name>A0A2U1NEY3_ARTAN</name>
<organism evidence="1 2">
    <name type="scientific">Artemisia annua</name>
    <name type="common">Sweet wormwood</name>
    <dbReference type="NCBI Taxonomy" id="35608"/>
    <lineage>
        <taxon>Eukaryota</taxon>
        <taxon>Viridiplantae</taxon>
        <taxon>Streptophyta</taxon>
        <taxon>Embryophyta</taxon>
        <taxon>Tracheophyta</taxon>
        <taxon>Spermatophyta</taxon>
        <taxon>Magnoliopsida</taxon>
        <taxon>eudicotyledons</taxon>
        <taxon>Gunneridae</taxon>
        <taxon>Pentapetalae</taxon>
        <taxon>asterids</taxon>
        <taxon>campanulids</taxon>
        <taxon>Asterales</taxon>
        <taxon>Asteraceae</taxon>
        <taxon>Asteroideae</taxon>
        <taxon>Anthemideae</taxon>
        <taxon>Artemisiinae</taxon>
        <taxon>Artemisia</taxon>
    </lineage>
</organism>
<keyword evidence="2" id="KW-1185">Reference proteome</keyword>
<dbReference type="AlphaFoldDB" id="A0A2U1NEY3"/>
<keyword evidence="1" id="KW-0548">Nucleotidyltransferase</keyword>
<dbReference type="Proteomes" id="UP000245207">
    <property type="component" value="Unassembled WGS sequence"/>
</dbReference>
<dbReference type="STRING" id="35608.A0A2U1NEY3"/>
<keyword evidence="1" id="KW-0695">RNA-directed DNA polymerase</keyword>
<comment type="caution">
    <text evidence="1">The sequence shown here is derived from an EMBL/GenBank/DDBJ whole genome shotgun (WGS) entry which is preliminary data.</text>
</comment>
<reference evidence="1 2" key="1">
    <citation type="journal article" date="2018" name="Mol. Plant">
        <title>The genome of Artemisia annua provides insight into the evolution of Asteraceae family and artemisinin biosynthesis.</title>
        <authorList>
            <person name="Shen Q."/>
            <person name="Zhang L."/>
            <person name="Liao Z."/>
            <person name="Wang S."/>
            <person name="Yan T."/>
            <person name="Shi P."/>
            <person name="Liu M."/>
            <person name="Fu X."/>
            <person name="Pan Q."/>
            <person name="Wang Y."/>
            <person name="Lv Z."/>
            <person name="Lu X."/>
            <person name="Zhang F."/>
            <person name="Jiang W."/>
            <person name="Ma Y."/>
            <person name="Chen M."/>
            <person name="Hao X."/>
            <person name="Li L."/>
            <person name="Tang Y."/>
            <person name="Lv G."/>
            <person name="Zhou Y."/>
            <person name="Sun X."/>
            <person name="Brodelius P.E."/>
            <person name="Rose J.K.C."/>
            <person name="Tang K."/>
        </authorList>
    </citation>
    <scope>NUCLEOTIDE SEQUENCE [LARGE SCALE GENOMIC DNA]</scope>
    <source>
        <strain evidence="2">cv. Huhao1</strain>
        <tissue evidence="1">Leaf</tissue>
    </source>
</reference>
<evidence type="ECO:0000313" key="2">
    <source>
        <dbReference type="Proteomes" id="UP000245207"/>
    </source>
</evidence>
<dbReference type="EMBL" id="PKPP01002975">
    <property type="protein sequence ID" value="PWA72038.1"/>
    <property type="molecule type" value="Genomic_DNA"/>
</dbReference>
<accession>A0A2U1NEY3</accession>
<protein>
    <submittedName>
        <fullName evidence="1">Reverse transcriptase domain, Reverse transcriptase zinc-binding domain protein</fullName>
    </submittedName>
</protein>
<keyword evidence="1" id="KW-0808">Transferase</keyword>
<proteinExistence type="predicted"/>